<organism evidence="1 2">
    <name type="scientific">Oricola thermophila</name>
    <dbReference type="NCBI Taxonomy" id="2742145"/>
    <lineage>
        <taxon>Bacteria</taxon>
        <taxon>Pseudomonadati</taxon>
        <taxon>Pseudomonadota</taxon>
        <taxon>Alphaproteobacteria</taxon>
        <taxon>Hyphomicrobiales</taxon>
        <taxon>Ahrensiaceae</taxon>
        <taxon>Oricola</taxon>
    </lineage>
</organism>
<name>A0A6N1VF51_9HYPH</name>
<dbReference type="Pfam" id="PF13279">
    <property type="entry name" value="4HBT_2"/>
    <property type="match status" value="1"/>
</dbReference>
<evidence type="ECO:0000313" key="1">
    <source>
        <dbReference type="EMBL" id="QKV19173.1"/>
    </source>
</evidence>
<dbReference type="SUPFAM" id="SSF54637">
    <property type="entry name" value="Thioesterase/thiol ester dehydrase-isomerase"/>
    <property type="match status" value="1"/>
</dbReference>
<dbReference type="Proteomes" id="UP000509367">
    <property type="component" value="Chromosome"/>
</dbReference>
<accession>A0A6N1VF51</accession>
<evidence type="ECO:0000313" key="2">
    <source>
        <dbReference type="Proteomes" id="UP000509367"/>
    </source>
</evidence>
<dbReference type="Gene3D" id="3.10.129.10">
    <property type="entry name" value="Hotdog Thioesterase"/>
    <property type="match status" value="1"/>
</dbReference>
<dbReference type="PANTHER" id="PTHR31793">
    <property type="entry name" value="4-HYDROXYBENZOYL-COA THIOESTERASE FAMILY MEMBER"/>
    <property type="match status" value="1"/>
</dbReference>
<sequence length="144" mass="15781">MEMEFECYRGVVHPWLCDAMGHMTTRHYTAMFDDASYHMFSMLGFTPEHLASGIGLADVKLTTSFLAELNAGALVIIHGKVTRIGTKSLTAFYRMSNLHTGETAATVEAVTAQFNLKTRRAIPLLPEIREGAARHLAEGTAPPA</sequence>
<dbReference type="CDD" id="cd00586">
    <property type="entry name" value="4HBT"/>
    <property type="match status" value="1"/>
</dbReference>
<dbReference type="AlphaFoldDB" id="A0A6N1VF51"/>
<dbReference type="InterPro" id="IPR050563">
    <property type="entry name" value="4-hydroxybenzoyl-CoA_TE"/>
</dbReference>
<gene>
    <name evidence="1" type="ORF">HTY61_12255</name>
</gene>
<proteinExistence type="predicted"/>
<protein>
    <submittedName>
        <fullName evidence="1">Acyl-CoA thioesterase</fullName>
    </submittedName>
</protein>
<dbReference type="InterPro" id="IPR029069">
    <property type="entry name" value="HotDog_dom_sf"/>
</dbReference>
<dbReference type="GO" id="GO:0047617">
    <property type="term" value="F:fatty acyl-CoA hydrolase activity"/>
    <property type="evidence" value="ECO:0007669"/>
    <property type="project" value="TreeGrafter"/>
</dbReference>
<dbReference type="EMBL" id="CP054836">
    <property type="protein sequence ID" value="QKV19173.1"/>
    <property type="molecule type" value="Genomic_DNA"/>
</dbReference>
<keyword evidence="2" id="KW-1185">Reference proteome</keyword>
<dbReference type="RefSeq" id="WP_175277065.1">
    <property type="nucleotide sequence ID" value="NZ_CP054836.1"/>
</dbReference>
<reference evidence="1 2" key="1">
    <citation type="submission" date="2020-06" db="EMBL/GenBank/DDBJ databases">
        <title>Oricola thermophila sp. nov. isolated from a tidal sediments.</title>
        <authorList>
            <person name="Kwon K.K."/>
            <person name="Yang S.-H."/>
            <person name="Park M.-J."/>
        </authorList>
    </citation>
    <scope>NUCLEOTIDE SEQUENCE [LARGE SCALE GENOMIC DNA]</scope>
    <source>
        <strain evidence="1 2">MEBiC13590</strain>
    </source>
</reference>
<dbReference type="KEGG" id="orm:HTY61_12255"/>
<dbReference type="PANTHER" id="PTHR31793:SF2">
    <property type="entry name" value="BLR1345 PROTEIN"/>
    <property type="match status" value="1"/>
</dbReference>